<keyword evidence="4" id="KW-1185">Reference proteome</keyword>
<feature type="region of interest" description="Disordered" evidence="1">
    <location>
        <begin position="41"/>
        <end position="63"/>
    </location>
</feature>
<sequence>MYEKAFILRSTLVCLFCALPRHQIHSSPRPSVATLYVHSHHHRLSNSSTPTEREKSLSASTYTAPASQMTSYCRADMDRPTSLTSYFASLANQDENKYQDTSYL</sequence>
<evidence type="ECO:0000256" key="1">
    <source>
        <dbReference type="SAM" id="MobiDB-lite"/>
    </source>
</evidence>
<reference evidence="3 4" key="1">
    <citation type="submission" date="2024-04" db="EMBL/GenBank/DDBJ databases">
        <title>Phyllosticta paracitricarpa is synonymous to the EU quarantine fungus P. citricarpa based on phylogenomic analyses.</title>
        <authorList>
            <consortium name="Lawrence Berkeley National Laboratory"/>
            <person name="Van Ingen-Buijs V.A."/>
            <person name="Van Westerhoven A.C."/>
            <person name="Haridas S."/>
            <person name="Skiadas P."/>
            <person name="Martin F."/>
            <person name="Groenewald J.Z."/>
            <person name="Crous P.W."/>
            <person name="Seidl M.F."/>
        </authorList>
    </citation>
    <scope>NUCLEOTIDE SEQUENCE [LARGE SCALE GENOMIC DNA]</scope>
    <source>
        <strain evidence="3 4">CBS 122670</strain>
    </source>
</reference>
<feature type="chain" id="PRO_5047363785" evidence="2">
    <location>
        <begin position="27"/>
        <end position="104"/>
    </location>
</feature>
<organism evidence="3 4">
    <name type="scientific">Phyllosticta citricarpa</name>
    <dbReference type="NCBI Taxonomy" id="55181"/>
    <lineage>
        <taxon>Eukaryota</taxon>
        <taxon>Fungi</taxon>
        <taxon>Dikarya</taxon>
        <taxon>Ascomycota</taxon>
        <taxon>Pezizomycotina</taxon>
        <taxon>Dothideomycetes</taxon>
        <taxon>Dothideomycetes incertae sedis</taxon>
        <taxon>Botryosphaeriales</taxon>
        <taxon>Phyllostictaceae</taxon>
        <taxon>Phyllosticta</taxon>
    </lineage>
</organism>
<feature type="signal peptide" evidence="2">
    <location>
        <begin position="1"/>
        <end position="26"/>
    </location>
</feature>
<evidence type="ECO:0000313" key="3">
    <source>
        <dbReference type="EMBL" id="KAK7555881.1"/>
    </source>
</evidence>
<accession>A0ABR1MQ71</accession>
<proteinExistence type="predicted"/>
<protein>
    <submittedName>
        <fullName evidence="3">Uncharacterized protein</fullName>
    </submittedName>
</protein>
<dbReference type="EMBL" id="JBBPDW010000002">
    <property type="protein sequence ID" value="KAK7555881.1"/>
    <property type="molecule type" value="Genomic_DNA"/>
</dbReference>
<gene>
    <name evidence="3" type="ORF">IWX46DRAFT_143704</name>
</gene>
<dbReference type="Proteomes" id="UP001365128">
    <property type="component" value="Unassembled WGS sequence"/>
</dbReference>
<evidence type="ECO:0000256" key="2">
    <source>
        <dbReference type="SAM" id="SignalP"/>
    </source>
</evidence>
<comment type="caution">
    <text evidence="3">The sequence shown here is derived from an EMBL/GenBank/DDBJ whole genome shotgun (WGS) entry which is preliminary data.</text>
</comment>
<name>A0ABR1MQ71_9PEZI</name>
<keyword evidence="2" id="KW-0732">Signal</keyword>
<evidence type="ECO:0000313" key="4">
    <source>
        <dbReference type="Proteomes" id="UP001365128"/>
    </source>
</evidence>